<gene>
    <name evidence="2" type="ORF">BS50DRAFT_663785</name>
</gene>
<feature type="compositionally biased region" description="Low complexity" evidence="1">
    <location>
        <begin position="109"/>
        <end position="133"/>
    </location>
</feature>
<evidence type="ECO:0000313" key="2">
    <source>
        <dbReference type="EMBL" id="PSN68974.1"/>
    </source>
</evidence>
<evidence type="ECO:0000313" key="3">
    <source>
        <dbReference type="Proteomes" id="UP000240883"/>
    </source>
</evidence>
<dbReference type="AlphaFoldDB" id="A0A2T2NUA9"/>
<accession>A0A2T2NUA9</accession>
<dbReference type="EMBL" id="KZ678133">
    <property type="protein sequence ID" value="PSN68974.1"/>
    <property type="molecule type" value="Genomic_DNA"/>
</dbReference>
<proteinExistence type="predicted"/>
<reference evidence="2 3" key="1">
    <citation type="journal article" date="2018" name="Front. Microbiol.">
        <title>Genome-Wide Analysis of Corynespora cassiicola Leaf Fall Disease Putative Effectors.</title>
        <authorList>
            <person name="Lopez D."/>
            <person name="Ribeiro S."/>
            <person name="Label P."/>
            <person name="Fumanal B."/>
            <person name="Venisse J.S."/>
            <person name="Kohler A."/>
            <person name="de Oliveira R.R."/>
            <person name="Labutti K."/>
            <person name="Lipzen A."/>
            <person name="Lail K."/>
            <person name="Bauer D."/>
            <person name="Ohm R.A."/>
            <person name="Barry K.W."/>
            <person name="Spatafora J."/>
            <person name="Grigoriev I.V."/>
            <person name="Martin F.M."/>
            <person name="Pujade-Renaud V."/>
        </authorList>
    </citation>
    <scope>NUCLEOTIDE SEQUENCE [LARGE SCALE GENOMIC DNA]</scope>
    <source>
        <strain evidence="2 3">Philippines</strain>
    </source>
</reference>
<keyword evidence="3" id="KW-1185">Reference proteome</keyword>
<sequence>GCHSRPCSAGLLIGGALNCSSSVWRHARPVSRPTAPRLLPWNRRPLPVAMQPCGHAARTRVPCCCRCRCRCRYRRRRRRRRRSTSPIFRGAASHVSGPPSPVPRPTSHAPAPHALAGSAGPAGPAGPAASQGNAPGVELRCSLGIADPASRANHTRFGWPAHMYASGTTNTHGLAAWGIPQANGAEQASPLYPRLDPHASIWPVLVRGFVFFFCSQRARAGSLC</sequence>
<feature type="region of interest" description="Disordered" evidence="1">
    <location>
        <begin position="80"/>
        <end position="133"/>
    </location>
</feature>
<evidence type="ECO:0000256" key="1">
    <source>
        <dbReference type="SAM" id="MobiDB-lite"/>
    </source>
</evidence>
<organism evidence="2 3">
    <name type="scientific">Corynespora cassiicola Philippines</name>
    <dbReference type="NCBI Taxonomy" id="1448308"/>
    <lineage>
        <taxon>Eukaryota</taxon>
        <taxon>Fungi</taxon>
        <taxon>Dikarya</taxon>
        <taxon>Ascomycota</taxon>
        <taxon>Pezizomycotina</taxon>
        <taxon>Dothideomycetes</taxon>
        <taxon>Pleosporomycetidae</taxon>
        <taxon>Pleosporales</taxon>
        <taxon>Corynesporascaceae</taxon>
        <taxon>Corynespora</taxon>
    </lineage>
</organism>
<protein>
    <submittedName>
        <fullName evidence="2">Uncharacterized protein</fullName>
    </submittedName>
</protein>
<dbReference type="Proteomes" id="UP000240883">
    <property type="component" value="Unassembled WGS sequence"/>
</dbReference>
<name>A0A2T2NUA9_CORCC</name>
<feature type="non-terminal residue" evidence="2">
    <location>
        <position position="1"/>
    </location>
</feature>